<evidence type="ECO:0000256" key="1">
    <source>
        <dbReference type="ARBA" id="ARBA00008791"/>
    </source>
</evidence>
<feature type="domain" description="UspA" evidence="2">
    <location>
        <begin position="2"/>
        <end position="140"/>
    </location>
</feature>
<dbReference type="Proteomes" id="UP000613030">
    <property type="component" value="Unassembled WGS sequence"/>
</dbReference>
<evidence type="ECO:0000313" key="3">
    <source>
        <dbReference type="EMBL" id="MBL0744170.1"/>
    </source>
</evidence>
<keyword evidence="4" id="KW-1185">Reference proteome</keyword>
<dbReference type="RefSeq" id="WP_236676239.1">
    <property type="nucleotide sequence ID" value="NZ_JAERRB010000009.1"/>
</dbReference>
<comment type="similarity">
    <text evidence="1">Belongs to the universal stress protein A family.</text>
</comment>
<dbReference type="SUPFAM" id="SSF52402">
    <property type="entry name" value="Adenine nucleotide alpha hydrolases-like"/>
    <property type="match status" value="1"/>
</dbReference>
<proteinExistence type="inferred from homology"/>
<evidence type="ECO:0000259" key="2">
    <source>
        <dbReference type="Pfam" id="PF00582"/>
    </source>
</evidence>
<dbReference type="PANTHER" id="PTHR46268">
    <property type="entry name" value="STRESS RESPONSE PROTEIN NHAX"/>
    <property type="match status" value="1"/>
</dbReference>
<gene>
    <name evidence="3" type="ORF">JI741_23260</name>
</gene>
<evidence type="ECO:0000313" key="4">
    <source>
        <dbReference type="Proteomes" id="UP000613030"/>
    </source>
</evidence>
<reference evidence="3 4" key="1">
    <citation type="submission" date="2021-01" db="EMBL/GenBank/DDBJ databases">
        <title>Chryseolinea sp. Jin1 Genome sequencing and assembly.</title>
        <authorList>
            <person name="Kim I."/>
        </authorList>
    </citation>
    <scope>NUCLEOTIDE SEQUENCE [LARGE SCALE GENOMIC DNA]</scope>
    <source>
        <strain evidence="3 4">Jin1</strain>
    </source>
</reference>
<dbReference type="Gene3D" id="3.40.50.12370">
    <property type="match status" value="1"/>
</dbReference>
<dbReference type="PANTHER" id="PTHR46268:SF6">
    <property type="entry name" value="UNIVERSAL STRESS PROTEIN UP12"/>
    <property type="match status" value="1"/>
</dbReference>
<dbReference type="EMBL" id="JAERRB010000009">
    <property type="protein sequence ID" value="MBL0744170.1"/>
    <property type="molecule type" value="Genomic_DNA"/>
</dbReference>
<protein>
    <submittedName>
        <fullName evidence="3">Universal stress protein</fullName>
    </submittedName>
</protein>
<name>A0ABS1KXW7_9BACT</name>
<organism evidence="3 4">
    <name type="scientific">Chryseolinea lacunae</name>
    <dbReference type="NCBI Taxonomy" id="2801331"/>
    <lineage>
        <taxon>Bacteria</taxon>
        <taxon>Pseudomonadati</taxon>
        <taxon>Bacteroidota</taxon>
        <taxon>Cytophagia</taxon>
        <taxon>Cytophagales</taxon>
        <taxon>Fulvivirgaceae</taxon>
        <taxon>Chryseolinea</taxon>
    </lineage>
</organism>
<dbReference type="InterPro" id="IPR006016">
    <property type="entry name" value="UspA"/>
</dbReference>
<comment type="caution">
    <text evidence="3">The sequence shown here is derived from an EMBL/GenBank/DDBJ whole genome shotgun (WGS) entry which is preliminary data.</text>
</comment>
<sequence length="313" mass="35122">MKILVPLDFSPASLAVLESAFAVAQQFHAQVVLIQVIEHIDPLSTTDDKEQYIQAQSQLMGMAKENLQRHAAKWISDTGLEIETTVKSGVAADEICYVASVMQMNLIIIGTQSQGIHARKLGSTTRRVMEFAPCSVLTIPSSQPRIDFGRILIPILWSPRVLDKFRMVRRLVKMNHSKVLLVGLTVSGERHELRRLASLLDFVCGRICDNQGTCTHKIYDHLVEFDLPRLLNRFRPELLVMTSAVEKATRIVGATTMGQAVDSAYRHMPVLSLRRSPHEMTDQTPLALESSLIDLIRTKIAFFGKRPRLSKGR</sequence>
<dbReference type="CDD" id="cd00293">
    <property type="entry name" value="USP-like"/>
    <property type="match status" value="1"/>
</dbReference>
<dbReference type="Pfam" id="PF00582">
    <property type="entry name" value="Usp"/>
    <property type="match status" value="1"/>
</dbReference>
<accession>A0ABS1KXW7</accession>